<feature type="non-terminal residue" evidence="1">
    <location>
        <position position="1"/>
    </location>
</feature>
<proteinExistence type="predicted"/>
<dbReference type="EMBL" id="CP111019">
    <property type="protein sequence ID" value="WAR11713.1"/>
    <property type="molecule type" value="Genomic_DNA"/>
</dbReference>
<feature type="non-terminal residue" evidence="1">
    <location>
        <position position="91"/>
    </location>
</feature>
<evidence type="ECO:0000313" key="1">
    <source>
        <dbReference type="EMBL" id="WAR11713.1"/>
    </source>
</evidence>
<organism evidence="1 2">
    <name type="scientific">Mya arenaria</name>
    <name type="common">Soft-shell clam</name>
    <dbReference type="NCBI Taxonomy" id="6604"/>
    <lineage>
        <taxon>Eukaryota</taxon>
        <taxon>Metazoa</taxon>
        <taxon>Spiralia</taxon>
        <taxon>Lophotrochozoa</taxon>
        <taxon>Mollusca</taxon>
        <taxon>Bivalvia</taxon>
        <taxon>Autobranchia</taxon>
        <taxon>Heteroconchia</taxon>
        <taxon>Euheterodonta</taxon>
        <taxon>Imparidentia</taxon>
        <taxon>Neoheterodontei</taxon>
        <taxon>Myida</taxon>
        <taxon>Myoidea</taxon>
        <taxon>Myidae</taxon>
        <taxon>Mya</taxon>
    </lineage>
</organism>
<name>A0ABY7ENZ2_MYAAR</name>
<gene>
    <name evidence="1" type="ORF">MAR_025893</name>
</gene>
<sequence>DEDVDVYLRIFRLFPSTDTVLLAEIHSQLQIALNSNYDYCKMWNLVVNEDKTKVIDEHVQEIVEDFANLGLQFNLNGNFSKTKTRLVELAR</sequence>
<accession>A0ABY7ENZ2</accession>
<keyword evidence="2" id="KW-1185">Reference proteome</keyword>
<reference evidence="1" key="1">
    <citation type="submission" date="2022-11" db="EMBL/GenBank/DDBJ databases">
        <title>Centuries of genome instability and evolution in soft-shell clam transmissible cancer (bioRxiv).</title>
        <authorList>
            <person name="Hart S.F.M."/>
            <person name="Yonemitsu M.A."/>
            <person name="Giersch R.M."/>
            <person name="Beal B.F."/>
            <person name="Arriagada G."/>
            <person name="Davis B.W."/>
            <person name="Ostrander E.A."/>
            <person name="Goff S.P."/>
            <person name="Metzger M.J."/>
        </authorList>
    </citation>
    <scope>NUCLEOTIDE SEQUENCE</scope>
    <source>
        <strain evidence="1">MELC-2E11</strain>
        <tissue evidence="1">Siphon/mantle</tissue>
    </source>
</reference>
<protein>
    <submittedName>
        <fullName evidence="1">Uncharacterized protein</fullName>
    </submittedName>
</protein>
<evidence type="ECO:0000313" key="2">
    <source>
        <dbReference type="Proteomes" id="UP001164746"/>
    </source>
</evidence>
<dbReference type="Proteomes" id="UP001164746">
    <property type="component" value="Chromosome 8"/>
</dbReference>